<evidence type="ECO:0000313" key="3">
    <source>
        <dbReference type="Proteomes" id="UP000019763"/>
    </source>
</evidence>
<accession>A0A023B954</accession>
<comment type="caution">
    <text evidence="2">The sequence shown here is derived from an EMBL/GenBank/DDBJ whole genome shotgun (WGS) entry which is preliminary data.</text>
</comment>
<dbReference type="AlphaFoldDB" id="A0A023B954"/>
<evidence type="ECO:0000256" key="1">
    <source>
        <dbReference type="SAM" id="MobiDB-lite"/>
    </source>
</evidence>
<dbReference type="Proteomes" id="UP000019763">
    <property type="component" value="Unassembled WGS sequence"/>
</dbReference>
<name>A0A023B954_GRENI</name>
<keyword evidence="3" id="KW-1185">Reference proteome</keyword>
<proteinExistence type="predicted"/>
<feature type="compositionally biased region" description="Low complexity" evidence="1">
    <location>
        <begin position="52"/>
        <end position="67"/>
    </location>
</feature>
<dbReference type="VEuPathDB" id="CryptoDB:GNI_053740"/>
<sequence length="142" mass="14696">MNHNPGTGQAPGHPGTGQAPISMGGNPISMVGAGNPMVGAGNNPMGGNTMAGGSNPTGNPTGNSPGSKDSASNDEHLHRVRKLYNTLKQQEHQNLLHPSVLSLLFANEGCLLAGAETEKLLCRIVELKARKLIESVSPADRE</sequence>
<dbReference type="RefSeq" id="XP_011129849.1">
    <property type="nucleotide sequence ID" value="XM_011131547.1"/>
</dbReference>
<feature type="region of interest" description="Disordered" evidence="1">
    <location>
        <begin position="1"/>
        <end position="78"/>
    </location>
</feature>
<reference evidence="2" key="1">
    <citation type="submission" date="2013-12" db="EMBL/GenBank/DDBJ databases">
        <authorList>
            <person name="Omoto C.K."/>
            <person name="Sibley D."/>
            <person name="Venepally P."/>
            <person name="Hadjithomas M."/>
            <person name="Karamycheva S."/>
            <person name="Brunk B."/>
            <person name="Roos D."/>
            <person name="Caler E."/>
            <person name="Lorenzi H."/>
        </authorList>
    </citation>
    <scope>NUCLEOTIDE SEQUENCE</scope>
</reference>
<gene>
    <name evidence="2" type="ORF">GNI_053740</name>
</gene>
<dbReference type="EMBL" id="AFNH02000411">
    <property type="protein sequence ID" value="EZG71056.1"/>
    <property type="molecule type" value="Genomic_DNA"/>
</dbReference>
<protein>
    <submittedName>
        <fullName evidence="2">Uncharacterized protein</fullName>
    </submittedName>
</protein>
<evidence type="ECO:0000313" key="2">
    <source>
        <dbReference type="EMBL" id="EZG71056.1"/>
    </source>
</evidence>
<organism evidence="2 3">
    <name type="scientific">Gregarina niphandrodes</name>
    <name type="common">Septate eugregarine</name>
    <dbReference type="NCBI Taxonomy" id="110365"/>
    <lineage>
        <taxon>Eukaryota</taxon>
        <taxon>Sar</taxon>
        <taxon>Alveolata</taxon>
        <taxon>Apicomplexa</taxon>
        <taxon>Conoidasida</taxon>
        <taxon>Gregarinasina</taxon>
        <taxon>Eugregarinorida</taxon>
        <taxon>Gregarinidae</taxon>
        <taxon>Gregarina</taxon>
    </lineage>
</organism>
<dbReference type="GeneID" id="22911971"/>